<sequence>MSHNSHGTKVDLGSKAPELNEGAGVVADASLAAESLRKNGEFAKNTGVKPEHFENDKNIRQAPPEAAEFANGGTAPSYVVDTQLRDHSGPHGNNIHEENLDLPDNSDGLKRALRSEPGSQDDPSRLAEQQLEGRNAIPGAAPPVRQTEGGNSFETLQRKLSA</sequence>
<dbReference type="Proteomes" id="UP001148737">
    <property type="component" value="Unassembled WGS sequence"/>
</dbReference>
<protein>
    <submittedName>
        <fullName evidence="1">Uncharacterized protein</fullName>
    </submittedName>
</protein>
<accession>A0ACC1QTK6</accession>
<reference evidence="1" key="1">
    <citation type="submission" date="2022-07" db="EMBL/GenBank/DDBJ databases">
        <title>Genome Sequence of Lecanicillium saksenae.</title>
        <authorList>
            <person name="Buettner E."/>
        </authorList>
    </citation>
    <scope>NUCLEOTIDE SEQUENCE</scope>
    <source>
        <strain evidence="1">VT-O1</strain>
    </source>
</reference>
<gene>
    <name evidence="1" type="ORF">NLG97_g5039</name>
</gene>
<dbReference type="EMBL" id="JANAKD010000540">
    <property type="protein sequence ID" value="KAJ3492953.1"/>
    <property type="molecule type" value="Genomic_DNA"/>
</dbReference>
<evidence type="ECO:0000313" key="1">
    <source>
        <dbReference type="EMBL" id="KAJ3492953.1"/>
    </source>
</evidence>
<name>A0ACC1QTK6_9HYPO</name>
<evidence type="ECO:0000313" key="2">
    <source>
        <dbReference type="Proteomes" id="UP001148737"/>
    </source>
</evidence>
<organism evidence="1 2">
    <name type="scientific">Lecanicillium saksenae</name>
    <dbReference type="NCBI Taxonomy" id="468837"/>
    <lineage>
        <taxon>Eukaryota</taxon>
        <taxon>Fungi</taxon>
        <taxon>Dikarya</taxon>
        <taxon>Ascomycota</taxon>
        <taxon>Pezizomycotina</taxon>
        <taxon>Sordariomycetes</taxon>
        <taxon>Hypocreomycetidae</taxon>
        <taxon>Hypocreales</taxon>
        <taxon>Cordycipitaceae</taxon>
        <taxon>Lecanicillium</taxon>
    </lineage>
</organism>
<comment type="caution">
    <text evidence="1">The sequence shown here is derived from an EMBL/GenBank/DDBJ whole genome shotgun (WGS) entry which is preliminary data.</text>
</comment>
<keyword evidence="2" id="KW-1185">Reference proteome</keyword>
<proteinExistence type="predicted"/>